<dbReference type="GO" id="GO:0033768">
    <property type="term" value="C:SUMO-targeted ubiquitin ligase complex"/>
    <property type="evidence" value="ECO:0007669"/>
    <property type="project" value="TreeGrafter"/>
</dbReference>
<dbReference type="GeneID" id="54299873"/>
<evidence type="ECO:0000256" key="1">
    <source>
        <dbReference type="ARBA" id="ARBA00022723"/>
    </source>
</evidence>
<dbReference type="PROSITE" id="PS00518">
    <property type="entry name" value="ZF_RING_1"/>
    <property type="match status" value="1"/>
</dbReference>
<feature type="region of interest" description="Disordered" evidence="4">
    <location>
        <begin position="108"/>
        <end position="134"/>
    </location>
</feature>
<organism evidence="5 6">
    <name type="scientific">Aplosporella prunicola CBS 121167</name>
    <dbReference type="NCBI Taxonomy" id="1176127"/>
    <lineage>
        <taxon>Eukaryota</taxon>
        <taxon>Fungi</taxon>
        <taxon>Dikarya</taxon>
        <taxon>Ascomycota</taxon>
        <taxon>Pezizomycotina</taxon>
        <taxon>Dothideomycetes</taxon>
        <taxon>Dothideomycetes incertae sedis</taxon>
        <taxon>Botryosphaeriales</taxon>
        <taxon>Aplosporellaceae</taxon>
        <taxon>Aplosporella</taxon>
    </lineage>
</organism>
<keyword evidence="3" id="KW-0862">Zinc</keyword>
<dbReference type="Proteomes" id="UP000799438">
    <property type="component" value="Unassembled WGS sequence"/>
</dbReference>
<protein>
    <recommendedName>
        <fullName evidence="7">RING-type domain-containing protein</fullName>
    </recommendedName>
</protein>
<evidence type="ECO:0000256" key="2">
    <source>
        <dbReference type="ARBA" id="ARBA00022771"/>
    </source>
</evidence>
<name>A0A6A6B738_9PEZI</name>
<feature type="compositionally biased region" description="Low complexity" evidence="4">
    <location>
        <begin position="25"/>
        <end position="34"/>
    </location>
</feature>
<keyword evidence="2" id="KW-0863">Zinc-finger</keyword>
<dbReference type="AlphaFoldDB" id="A0A6A6B738"/>
<keyword evidence="6" id="KW-1185">Reference proteome</keyword>
<dbReference type="EMBL" id="ML995495">
    <property type="protein sequence ID" value="KAF2138797.1"/>
    <property type="molecule type" value="Genomic_DNA"/>
</dbReference>
<reference evidence="5" key="1">
    <citation type="journal article" date="2020" name="Stud. Mycol.">
        <title>101 Dothideomycetes genomes: a test case for predicting lifestyles and emergence of pathogens.</title>
        <authorList>
            <person name="Haridas S."/>
            <person name="Albert R."/>
            <person name="Binder M."/>
            <person name="Bloem J."/>
            <person name="Labutti K."/>
            <person name="Salamov A."/>
            <person name="Andreopoulos B."/>
            <person name="Baker S."/>
            <person name="Barry K."/>
            <person name="Bills G."/>
            <person name="Bluhm B."/>
            <person name="Cannon C."/>
            <person name="Castanera R."/>
            <person name="Culley D."/>
            <person name="Daum C."/>
            <person name="Ezra D."/>
            <person name="Gonzalez J."/>
            <person name="Henrissat B."/>
            <person name="Kuo A."/>
            <person name="Liang C."/>
            <person name="Lipzen A."/>
            <person name="Lutzoni F."/>
            <person name="Magnuson J."/>
            <person name="Mondo S."/>
            <person name="Nolan M."/>
            <person name="Ohm R."/>
            <person name="Pangilinan J."/>
            <person name="Park H.-J."/>
            <person name="Ramirez L."/>
            <person name="Alfaro M."/>
            <person name="Sun H."/>
            <person name="Tritt A."/>
            <person name="Yoshinaga Y."/>
            <person name="Zwiers L.-H."/>
            <person name="Turgeon B."/>
            <person name="Goodwin S."/>
            <person name="Spatafora J."/>
            <person name="Crous P."/>
            <person name="Grigoriev I."/>
        </authorList>
    </citation>
    <scope>NUCLEOTIDE SEQUENCE</scope>
    <source>
        <strain evidence="5">CBS 121167</strain>
    </source>
</reference>
<dbReference type="PANTHER" id="PTHR28042">
    <property type="entry name" value="E3 UBIQUITIN-PROTEIN LIGASE COMPLEX SLX5-SLX8 SUBUNIT SLX5"/>
    <property type="match status" value="1"/>
</dbReference>
<accession>A0A6A6B738</accession>
<evidence type="ECO:0008006" key="7">
    <source>
        <dbReference type="Google" id="ProtNLM"/>
    </source>
</evidence>
<sequence length="321" mass="35273">MSTTQAMPPHAADIIDLTSEDDPSLSDSSTQPSSNPLPPLQSTRASRPPRFAREIIDLSEDTPQDTTAGGQQQAIHIPSSPEVQIVSSRRIAPESVDLTDDDLVEGTWQEGVNRGPPGTGGHRTRVTAGGFPQPRPYLERRVRELFGQAAPHRADRGTRTADRNRRHFPNRAASRFNINLDFMQPIMDFVGPGPLDYHMPAFTLGHDQEPTPPPPTYAPPKDAGQGFTRSPKENEVVVCPNCDSELCTGPEDSEKRQVWIVKACGHAYCGECAQNRHTSKRKGKEPAGSSSSRLPQTFSRCVVKGCEKKCHSRSAMIQLFF</sequence>
<dbReference type="OrthoDB" id="2398441at2759"/>
<gene>
    <name evidence="5" type="ORF">K452DRAFT_300867</name>
</gene>
<dbReference type="GO" id="GO:0008270">
    <property type="term" value="F:zinc ion binding"/>
    <property type="evidence" value="ECO:0007669"/>
    <property type="project" value="UniProtKB-KW"/>
</dbReference>
<dbReference type="PANTHER" id="PTHR28042:SF1">
    <property type="entry name" value="E3 UBIQUITIN-PROTEIN LIGASE COMPLEX SLX5-SLX8 SUBUNIT SLX5"/>
    <property type="match status" value="1"/>
</dbReference>
<feature type="region of interest" description="Disordered" evidence="4">
    <location>
        <begin position="1"/>
        <end position="85"/>
    </location>
</feature>
<evidence type="ECO:0000256" key="4">
    <source>
        <dbReference type="SAM" id="MobiDB-lite"/>
    </source>
</evidence>
<evidence type="ECO:0000256" key="3">
    <source>
        <dbReference type="ARBA" id="ARBA00022833"/>
    </source>
</evidence>
<keyword evidence="1" id="KW-0479">Metal-binding</keyword>
<dbReference type="RefSeq" id="XP_033394510.1">
    <property type="nucleotide sequence ID" value="XM_033542376.1"/>
</dbReference>
<dbReference type="InterPro" id="IPR038886">
    <property type="entry name" value="E3_SLX5/Rfp1"/>
</dbReference>
<evidence type="ECO:0000313" key="6">
    <source>
        <dbReference type="Proteomes" id="UP000799438"/>
    </source>
</evidence>
<feature type="compositionally biased region" description="Polar residues" evidence="4">
    <location>
        <begin position="64"/>
        <end position="74"/>
    </location>
</feature>
<proteinExistence type="predicted"/>
<evidence type="ECO:0000313" key="5">
    <source>
        <dbReference type="EMBL" id="KAF2138797.1"/>
    </source>
</evidence>
<dbReference type="GO" id="GO:0004842">
    <property type="term" value="F:ubiquitin-protein transferase activity"/>
    <property type="evidence" value="ECO:0007669"/>
    <property type="project" value="TreeGrafter"/>
</dbReference>
<dbReference type="InterPro" id="IPR017907">
    <property type="entry name" value="Znf_RING_CS"/>
</dbReference>